<protein>
    <submittedName>
        <fullName evidence="2">DUF5689 domain-containing protein</fullName>
    </submittedName>
</protein>
<name>A0A9E6ZQM0_9FLAO</name>
<keyword evidence="3" id="KW-1185">Reference proteome</keyword>
<dbReference type="InterPro" id="IPR036415">
    <property type="entry name" value="Lamin_tail_dom_sf"/>
</dbReference>
<dbReference type="Proteomes" id="UP000831290">
    <property type="component" value="Chromosome"/>
</dbReference>
<organism evidence="2 3">
    <name type="scientific">Abyssalbus ytuae</name>
    <dbReference type="NCBI Taxonomy" id="2926907"/>
    <lineage>
        <taxon>Bacteria</taxon>
        <taxon>Pseudomonadati</taxon>
        <taxon>Bacteroidota</taxon>
        <taxon>Flavobacteriia</taxon>
        <taxon>Flavobacteriales</taxon>
        <taxon>Flavobacteriaceae</taxon>
        <taxon>Abyssalbus</taxon>
    </lineage>
</organism>
<dbReference type="InterPro" id="IPR001322">
    <property type="entry name" value="Lamin_tail_dom"/>
</dbReference>
<dbReference type="PROSITE" id="PS51841">
    <property type="entry name" value="LTD"/>
    <property type="match status" value="1"/>
</dbReference>
<dbReference type="InterPro" id="IPR043744">
    <property type="entry name" value="DUF5689"/>
</dbReference>
<dbReference type="SUPFAM" id="SSF74853">
    <property type="entry name" value="Lamin A/C globular tail domain"/>
    <property type="match status" value="1"/>
</dbReference>
<evidence type="ECO:0000259" key="1">
    <source>
        <dbReference type="PROSITE" id="PS51841"/>
    </source>
</evidence>
<feature type="domain" description="LTD" evidence="1">
    <location>
        <begin position="476"/>
        <end position="592"/>
    </location>
</feature>
<dbReference type="KEGG" id="fbm:MQE35_07485"/>
<evidence type="ECO:0000313" key="3">
    <source>
        <dbReference type="Proteomes" id="UP000831290"/>
    </source>
</evidence>
<dbReference type="RefSeq" id="WP_255845746.1">
    <property type="nucleotide sequence ID" value="NZ_CP094358.1"/>
</dbReference>
<evidence type="ECO:0000313" key="2">
    <source>
        <dbReference type="EMBL" id="UOB19129.1"/>
    </source>
</evidence>
<gene>
    <name evidence="2" type="ORF">MQE35_07485</name>
</gene>
<reference evidence="2" key="1">
    <citation type="submission" date="2022-03" db="EMBL/GenBank/DDBJ databases">
        <title>Description of Abyssus ytuae gen. nov., sp. nov., a novel member of the family Flavobacteriaceae isolated from the sediment of Mariana Trench.</title>
        <authorList>
            <person name="Zhang J."/>
            <person name="Xu X."/>
        </authorList>
    </citation>
    <scope>NUCLEOTIDE SEQUENCE</scope>
    <source>
        <strain evidence="2">MT3330</strain>
    </source>
</reference>
<dbReference type="EMBL" id="CP094358">
    <property type="protein sequence ID" value="UOB19129.1"/>
    <property type="molecule type" value="Genomic_DNA"/>
</dbReference>
<dbReference type="Gene3D" id="2.60.40.1260">
    <property type="entry name" value="Lamin Tail domain"/>
    <property type="match status" value="1"/>
</dbReference>
<proteinExistence type="predicted"/>
<dbReference type="AlphaFoldDB" id="A0A9E6ZQM0"/>
<dbReference type="Pfam" id="PF18942">
    <property type="entry name" value="DUF5689"/>
    <property type="match status" value="2"/>
</dbReference>
<sequence>MRKTILFIIIFNLFSCVENKDFNIPDSICNNELKPNTTLKKVKELYQGEIMKITDDLIIEGYVISSDKEDNFFGSLHIQDNYNNPTEGIQIEMDIRDSHLFYRPGERILIRLKGLYIDESSEVFKIGSVYTNAGGSFSVGRLPVNKVKEHLINTCDEVYEIEPKQVSINELDDTMINTLIQLNHIEFVEEDLGKSYAEPLEETQRTLINCDRFSIKLVNSGYSDFQNETLPAENGNIVGVLGKYRNSFNLTMRYLSDVNLTNERCNSVTNARVTDIKTVRNLYADSDLKIEENIKIKGVVISDASSNNISPNKIIIQDETAGIEVNFVSSHSLSMGDEVELVLLGVDLFNNNNSIQLNNVPAKSIISVNEGISLSPLSLNIEEALSGNYESRLIKLEGVQFAQQGGIYSGIITLTNCSEKINVITSAEASFANEEVNDNNGTITGILRIDEEPYLHLRNVDDINFDQPYIDCYADDAYVFISELADPDNNSAARFVELYNSSEKEINLQGWQLRRYTNANTEVSSTIDLSGHILQSHSTLIIAANLAEFQTVYGFAPDIEGKTNSPADSNGDDNIELVNSIGTVIDVFGIPGEDGSNTNHEFEDGRAVRNPDIIKGNPVYTFSEWTVFNDSGNAGTIKIPQQAPNDFSPGVR</sequence>
<accession>A0A9E6ZQM0</accession>
<dbReference type="Pfam" id="PF00932">
    <property type="entry name" value="LTD"/>
    <property type="match status" value="1"/>
</dbReference>